<sequence>MTPRGGRTGRETGFRAGRVLHKQGHFPEKTTKRGGWTAKKALTSKSGVGVCVNCIPSLP</sequence>
<reference evidence="1" key="1">
    <citation type="submission" date="2020-02" db="EMBL/GenBank/DDBJ databases">
        <authorList>
            <person name="Meier V. D."/>
        </authorList>
    </citation>
    <scope>NUCLEOTIDE SEQUENCE</scope>
    <source>
        <strain evidence="1">AVDCRST_MAG56</strain>
    </source>
</reference>
<organism evidence="1">
    <name type="scientific">uncultured Cytophagales bacterium</name>
    <dbReference type="NCBI Taxonomy" id="158755"/>
    <lineage>
        <taxon>Bacteria</taxon>
        <taxon>Pseudomonadati</taxon>
        <taxon>Bacteroidota</taxon>
        <taxon>Sphingobacteriia</taxon>
        <taxon>Sphingobacteriales</taxon>
        <taxon>environmental samples</taxon>
    </lineage>
</organism>
<protein>
    <submittedName>
        <fullName evidence="1">Uncharacterized protein</fullName>
    </submittedName>
</protein>
<name>A0A6J4JIZ0_9SPHI</name>
<accession>A0A6J4JIZ0</accession>
<proteinExistence type="predicted"/>
<evidence type="ECO:0000313" key="1">
    <source>
        <dbReference type="EMBL" id="CAA9280549.1"/>
    </source>
</evidence>
<dbReference type="AlphaFoldDB" id="A0A6J4JIZ0"/>
<dbReference type="EMBL" id="CADCTQ010000311">
    <property type="protein sequence ID" value="CAA9280549.1"/>
    <property type="molecule type" value="Genomic_DNA"/>
</dbReference>
<gene>
    <name evidence="1" type="ORF">AVDCRST_MAG56-3833</name>
</gene>